<keyword evidence="6 8" id="KW-0472">Membrane</keyword>
<keyword evidence="3" id="KW-0808">Transferase</keyword>
<comment type="similarity">
    <text evidence="7">Belongs to the glycosyltransferase 87 family.</text>
</comment>
<evidence type="ECO:0000313" key="10">
    <source>
        <dbReference type="Proteomes" id="UP001589890"/>
    </source>
</evidence>
<feature type="transmembrane region" description="Helical" evidence="8">
    <location>
        <begin position="94"/>
        <end position="123"/>
    </location>
</feature>
<dbReference type="EMBL" id="JBHLTC010000010">
    <property type="protein sequence ID" value="MFC0624259.1"/>
    <property type="molecule type" value="Genomic_DNA"/>
</dbReference>
<feature type="transmembrane region" description="Helical" evidence="8">
    <location>
        <begin position="347"/>
        <end position="369"/>
    </location>
</feature>
<evidence type="ECO:0000256" key="8">
    <source>
        <dbReference type="SAM" id="Phobius"/>
    </source>
</evidence>
<feature type="transmembrane region" description="Helical" evidence="8">
    <location>
        <begin position="64"/>
        <end position="82"/>
    </location>
</feature>
<dbReference type="Pfam" id="PF09594">
    <property type="entry name" value="GT87"/>
    <property type="match status" value="1"/>
</dbReference>
<gene>
    <name evidence="9" type="ORF">ACFFGN_09320</name>
</gene>
<feature type="transmembrane region" description="Helical" evidence="8">
    <location>
        <begin position="129"/>
        <end position="148"/>
    </location>
</feature>
<evidence type="ECO:0000313" key="9">
    <source>
        <dbReference type="EMBL" id="MFC0624259.1"/>
    </source>
</evidence>
<feature type="transmembrane region" description="Helical" evidence="8">
    <location>
        <begin position="315"/>
        <end position="335"/>
    </location>
</feature>
<evidence type="ECO:0000256" key="2">
    <source>
        <dbReference type="ARBA" id="ARBA00022475"/>
    </source>
</evidence>
<accession>A0ABV6QI02</accession>
<evidence type="ECO:0000256" key="3">
    <source>
        <dbReference type="ARBA" id="ARBA00022679"/>
    </source>
</evidence>
<feature type="transmembrane region" description="Helical" evidence="8">
    <location>
        <begin position="184"/>
        <end position="203"/>
    </location>
</feature>
<dbReference type="InterPro" id="IPR018584">
    <property type="entry name" value="GT87"/>
</dbReference>
<evidence type="ECO:0000256" key="4">
    <source>
        <dbReference type="ARBA" id="ARBA00022692"/>
    </source>
</evidence>
<proteinExistence type="inferred from homology"/>
<feature type="transmembrane region" description="Helical" evidence="8">
    <location>
        <begin position="275"/>
        <end position="294"/>
    </location>
</feature>
<feature type="transmembrane region" description="Helical" evidence="8">
    <location>
        <begin position="9"/>
        <end position="29"/>
    </location>
</feature>
<keyword evidence="2" id="KW-1003">Cell membrane</keyword>
<comment type="caution">
    <text evidence="9">The sequence shown here is derived from an EMBL/GenBank/DDBJ whole genome shotgun (WGS) entry which is preliminary data.</text>
</comment>
<evidence type="ECO:0000256" key="6">
    <source>
        <dbReference type="ARBA" id="ARBA00023136"/>
    </source>
</evidence>
<dbReference type="RefSeq" id="WP_380045332.1">
    <property type="nucleotide sequence ID" value="NZ_JBHLTC010000010.1"/>
</dbReference>
<keyword evidence="4 8" id="KW-0812">Transmembrane</keyword>
<evidence type="ECO:0000256" key="1">
    <source>
        <dbReference type="ARBA" id="ARBA00004651"/>
    </source>
</evidence>
<protein>
    <submittedName>
        <fullName evidence="9">Glycosyltransferase 87 family protein</fullName>
    </submittedName>
</protein>
<organism evidence="9 10">
    <name type="scientific">Kribbella deserti</name>
    <dbReference type="NCBI Taxonomy" id="1926257"/>
    <lineage>
        <taxon>Bacteria</taxon>
        <taxon>Bacillati</taxon>
        <taxon>Actinomycetota</taxon>
        <taxon>Actinomycetes</taxon>
        <taxon>Propionibacteriales</taxon>
        <taxon>Kribbellaceae</taxon>
        <taxon>Kribbella</taxon>
    </lineage>
</organism>
<feature type="transmembrane region" description="Helical" evidence="8">
    <location>
        <begin position="157"/>
        <end position="178"/>
    </location>
</feature>
<feature type="transmembrane region" description="Helical" evidence="8">
    <location>
        <begin position="248"/>
        <end position="269"/>
    </location>
</feature>
<sequence length="387" mass="42329">MAKEPTAKLWWVLGAVCVAVAAILPFVWLHTGADLKVYRLGGSALLDDPSTIYTARLVHISMPFTYPIFGALVMVPAALLPWPVSYGAAIALSLVALFVIWKLCIGRTHIALLTAVVAASMLLDPVRETISYGQINLILCAIVLYDVLRVGKSRRGILIGLAAGIKLTPLVFFGLLLVTRQWRALFNATAAFVATVAFGFLLAPRTALQYWTEILLDSGRIGALAYSGNQSWNGFLVRFTNNQDGGGPYWLILVALTVAAGLWACRLLWIRGEHLGAVAVCGLISLFCSPVSWSHHWVWIIPLGVALARQFQGRTMYAVAATWFALFALAPIWWPPRGGDQELQWSLLAHLAGDSYLWLSITAVATLLLTTRIPHHSREPVVLIPRS</sequence>
<dbReference type="Proteomes" id="UP001589890">
    <property type="component" value="Unassembled WGS sequence"/>
</dbReference>
<reference evidence="9 10" key="1">
    <citation type="submission" date="2024-09" db="EMBL/GenBank/DDBJ databases">
        <authorList>
            <person name="Sun Q."/>
            <person name="Mori K."/>
        </authorList>
    </citation>
    <scope>NUCLEOTIDE SEQUENCE [LARGE SCALE GENOMIC DNA]</scope>
    <source>
        <strain evidence="9 10">CGMCC 1.15906</strain>
    </source>
</reference>
<evidence type="ECO:0000256" key="5">
    <source>
        <dbReference type="ARBA" id="ARBA00022989"/>
    </source>
</evidence>
<comment type="subcellular location">
    <subcellularLocation>
        <location evidence="1">Cell membrane</location>
        <topology evidence="1">Multi-pass membrane protein</topology>
    </subcellularLocation>
</comment>
<name>A0ABV6QI02_9ACTN</name>
<keyword evidence="10" id="KW-1185">Reference proteome</keyword>
<keyword evidence="5 8" id="KW-1133">Transmembrane helix</keyword>
<evidence type="ECO:0000256" key="7">
    <source>
        <dbReference type="ARBA" id="ARBA00024033"/>
    </source>
</evidence>